<dbReference type="PANTHER" id="PTHR10458">
    <property type="entry name" value="PEPTIDE DEFORMYLASE"/>
    <property type="match status" value="1"/>
</dbReference>
<evidence type="ECO:0000313" key="5">
    <source>
        <dbReference type="Proteomes" id="UP000184310"/>
    </source>
</evidence>
<dbReference type="NCBIfam" id="NF001159">
    <property type="entry name" value="PRK00150.1-3"/>
    <property type="match status" value="1"/>
</dbReference>
<dbReference type="RefSeq" id="WP_072985818.1">
    <property type="nucleotide sequence ID" value="NZ_FQZB01000006.1"/>
</dbReference>
<feature type="binding site" evidence="3">
    <location>
        <position position="131"/>
    </location>
    <ligand>
        <name>Fe cation</name>
        <dbReference type="ChEBI" id="CHEBI:24875"/>
    </ligand>
</feature>
<dbReference type="Proteomes" id="UP000184310">
    <property type="component" value="Unassembled WGS sequence"/>
</dbReference>
<dbReference type="PRINTS" id="PR01576">
    <property type="entry name" value="PDEFORMYLASE"/>
</dbReference>
<feature type="binding site" evidence="3">
    <location>
        <position position="89"/>
    </location>
    <ligand>
        <name>Fe cation</name>
        <dbReference type="ChEBI" id="CHEBI:24875"/>
    </ligand>
</feature>
<comment type="similarity">
    <text evidence="1 3">Belongs to the polypeptide deformylase family.</text>
</comment>
<evidence type="ECO:0000313" key="4">
    <source>
        <dbReference type="EMBL" id="SHJ07506.1"/>
    </source>
</evidence>
<comment type="function">
    <text evidence="3">Removes the formyl group from the N-terminal Met of newly synthesized proteins. Requires at least a dipeptide for an efficient rate of reaction. N-terminal L-methionine is a prerequisite for activity but the enzyme has broad specificity at other positions.</text>
</comment>
<evidence type="ECO:0000256" key="2">
    <source>
        <dbReference type="ARBA" id="ARBA00023004"/>
    </source>
</evidence>
<gene>
    <name evidence="3" type="primary">def</name>
    <name evidence="4" type="ORF">SAMN02745163_01244</name>
</gene>
<dbReference type="NCBIfam" id="TIGR00079">
    <property type="entry name" value="pept_deformyl"/>
    <property type="match status" value="1"/>
</dbReference>
<dbReference type="GO" id="GO:0042586">
    <property type="term" value="F:peptide deformylase activity"/>
    <property type="evidence" value="ECO:0007669"/>
    <property type="project" value="UniProtKB-UniRule"/>
</dbReference>
<dbReference type="PANTHER" id="PTHR10458:SF22">
    <property type="entry name" value="PEPTIDE DEFORMYLASE"/>
    <property type="match status" value="1"/>
</dbReference>
<keyword evidence="2 3" id="KW-0408">Iron</keyword>
<sequence length="150" mass="16947">MALRQIRVYGDEILRKKSREIKEVDDRVRQILNDMADTMYNTENGAGLAAPQIGILKKLVVIDMGEGLIKLVNPRILKEEGKQEVVEGCLSIPNVWGKLIRPEKVVVQALNENGEEMILNAKGELAKCFCHEIDHLEGMLFTDLVTEYVK</sequence>
<dbReference type="CDD" id="cd00487">
    <property type="entry name" value="Pep_deformylase"/>
    <property type="match status" value="1"/>
</dbReference>
<proteinExistence type="inferred from homology"/>
<reference evidence="4 5" key="1">
    <citation type="submission" date="2016-11" db="EMBL/GenBank/DDBJ databases">
        <authorList>
            <person name="Jaros S."/>
            <person name="Januszkiewicz K."/>
            <person name="Wedrychowicz H."/>
        </authorList>
    </citation>
    <scope>NUCLEOTIDE SEQUENCE [LARGE SCALE GENOMIC DNA]</scope>
    <source>
        <strain evidence="4 5">DSM 21758</strain>
    </source>
</reference>
<keyword evidence="5" id="KW-1185">Reference proteome</keyword>
<dbReference type="EC" id="3.5.1.88" evidence="3"/>
<dbReference type="EMBL" id="FQZB01000006">
    <property type="protein sequence ID" value="SHJ07506.1"/>
    <property type="molecule type" value="Genomic_DNA"/>
</dbReference>
<keyword evidence="3" id="KW-0479">Metal-binding</keyword>
<evidence type="ECO:0000256" key="3">
    <source>
        <dbReference type="HAMAP-Rule" id="MF_00163"/>
    </source>
</evidence>
<dbReference type="Pfam" id="PF01327">
    <property type="entry name" value="Pep_deformylase"/>
    <property type="match status" value="1"/>
</dbReference>
<dbReference type="InterPro" id="IPR036821">
    <property type="entry name" value="Peptide_deformylase_sf"/>
</dbReference>
<accession>A0A1M6GC60</accession>
<evidence type="ECO:0000256" key="1">
    <source>
        <dbReference type="ARBA" id="ARBA00010759"/>
    </source>
</evidence>
<keyword evidence="3" id="KW-0648">Protein biosynthesis</keyword>
<keyword evidence="3" id="KW-0378">Hydrolase</keyword>
<dbReference type="PIRSF" id="PIRSF004749">
    <property type="entry name" value="Pep_def"/>
    <property type="match status" value="1"/>
</dbReference>
<dbReference type="OrthoDB" id="9784988at2"/>
<dbReference type="Gene3D" id="3.90.45.10">
    <property type="entry name" value="Peptide deformylase"/>
    <property type="match status" value="1"/>
</dbReference>
<dbReference type="AlphaFoldDB" id="A0A1M6GC60"/>
<feature type="binding site" evidence="3">
    <location>
        <position position="135"/>
    </location>
    <ligand>
        <name>Fe cation</name>
        <dbReference type="ChEBI" id="CHEBI:24875"/>
    </ligand>
</feature>
<dbReference type="InterPro" id="IPR023635">
    <property type="entry name" value="Peptide_deformylase"/>
</dbReference>
<dbReference type="SUPFAM" id="SSF56420">
    <property type="entry name" value="Peptide deformylase"/>
    <property type="match status" value="1"/>
</dbReference>
<name>A0A1M6GC60_9CLOT</name>
<dbReference type="HAMAP" id="MF_00163">
    <property type="entry name" value="Pep_deformylase"/>
    <property type="match status" value="1"/>
</dbReference>
<comment type="cofactor">
    <cofactor evidence="3">
        <name>Fe(2+)</name>
        <dbReference type="ChEBI" id="CHEBI:29033"/>
    </cofactor>
    <text evidence="3">Binds 1 Fe(2+) ion.</text>
</comment>
<feature type="active site" evidence="3">
    <location>
        <position position="132"/>
    </location>
</feature>
<comment type="catalytic activity">
    <reaction evidence="3">
        <text>N-terminal N-formyl-L-methionyl-[peptide] + H2O = N-terminal L-methionyl-[peptide] + formate</text>
        <dbReference type="Rhea" id="RHEA:24420"/>
        <dbReference type="Rhea" id="RHEA-COMP:10639"/>
        <dbReference type="Rhea" id="RHEA-COMP:10640"/>
        <dbReference type="ChEBI" id="CHEBI:15377"/>
        <dbReference type="ChEBI" id="CHEBI:15740"/>
        <dbReference type="ChEBI" id="CHEBI:49298"/>
        <dbReference type="ChEBI" id="CHEBI:64731"/>
        <dbReference type="EC" id="3.5.1.88"/>
    </reaction>
</comment>
<protein>
    <recommendedName>
        <fullName evidence="3">Peptide deformylase</fullName>
        <shortName evidence="3">PDF</shortName>
        <ecNumber evidence="3">3.5.1.88</ecNumber>
    </recommendedName>
    <alternativeName>
        <fullName evidence="3">Polypeptide deformylase</fullName>
    </alternativeName>
</protein>
<dbReference type="STRING" id="1121302.SAMN02745163_01244"/>
<organism evidence="4 5">
    <name type="scientific">Clostridium cavendishii DSM 21758</name>
    <dbReference type="NCBI Taxonomy" id="1121302"/>
    <lineage>
        <taxon>Bacteria</taxon>
        <taxon>Bacillati</taxon>
        <taxon>Bacillota</taxon>
        <taxon>Clostridia</taxon>
        <taxon>Eubacteriales</taxon>
        <taxon>Clostridiaceae</taxon>
        <taxon>Clostridium</taxon>
    </lineage>
</organism>
<dbReference type="GO" id="GO:0006412">
    <property type="term" value="P:translation"/>
    <property type="evidence" value="ECO:0007669"/>
    <property type="project" value="UniProtKB-UniRule"/>
</dbReference>
<dbReference type="GO" id="GO:0046872">
    <property type="term" value="F:metal ion binding"/>
    <property type="evidence" value="ECO:0007669"/>
    <property type="project" value="UniProtKB-KW"/>
</dbReference>